<keyword evidence="4 7" id="KW-1133">Transmembrane helix</keyword>
<comment type="similarity">
    <text evidence="2 7">Belongs to the CTL (choline transporter-like) family.</text>
</comment>
<feature type="transmembrane region" description="Helical" evidence="7">
    <location>
        <begin position="496"/>
        <end position="520"/>
    </location>
</feature>
<name>G0QV43_ICHMU</name>
<evidence type="ECO:0000313" key="9">
    <source>
        <dbReference type="Proteomes" id="UP000008983"/>
    </source>
</evidence>
<dbReference type="InParanoid" id="G0QV43"/>
<feature type="transmembrane region" description="Helical" evidence="7">
    <location>
        <begin position="176"/>
        <end position="197"/>
    </location>
</feature>
<feature type="transmembrane region" description="Helical" evidence="7">
    <location>
        <begin position="246"/>
        <end position="269"/>
    </location>
</feature>
<evidence type="ECO:0000256" key="5">
    <source>
        <dbReference type="ARBA" id="ARBA00023136"/>
    </source>
</evidence>
<dbReference type="RefSeq" id="XP_004032504.1">
    <property type="nucleotide sequence ID" value="XM_004032456.1"/>
</dbReference>
<feature type="transmembrane region" description="Helical" evidence="7">
    <location>
        <begin position="289"/>
        <end position="315"/>
    </location>
</feature>
<dbReference type="Pfam" id="PF04515">
    <property type="entry name" value="Choline_transpo"/>
    <property type="match status" value="1"/>
</dbReference>
<dbReference type="AlphaFoldDB" id="G0QV43"/>
<protein>
    <recommendedName>
        <fullName evidence="7">Choline transporter-like protein</fullName>
    </recommendedName>
</protein>
<sequence length="589" mass="66441">MHYNQNEKLINNQQYQGEKLHPNIAYGPTTSRGCKDIFFLIIYIIFWGGLIAIALLATKTGDPKRLASPFDPNGVQCGYGQAQDFPYLYFADSLSLKQQNYACVKNCLSQKDIDKGLKIECLVNISIKNCTQLNIYSTIKFVSICIPTQSDAAKYIQKQLNIGEPEQWMSDLRTSWPILIAVTVISFFIALIFLLLMRLCAGAITWMLIIGYFVLLIVLGVLCIYKSYQDTSNLPKNLQNQDILQGLGYFFLILAGFSLIVFMCLFSKIKKSIAIMKAASDFTKEVPQSFLIPIIMCIAIIGFFAFWIVISLYIFSSGEIMNKPENPFASIKWNKGVKRCLLYYLFGLFWNIEFAIGMSQLIIASCVCMWYFSHRPGGEFNSPISKSFCRAFTFHLGSVCLGSMIIGIVILVNFFVNLFYDQIKTNVSGNETANFCMKCCKCCINCFEKFIRFINTNAYIMIALSGDGFCSGAKKAFYLIFRNAAQFSITHGVGKIFVYFGKLFIFTFTTIIGYVLLTSIPQYNEKLYSPGIPILMFAIISYTVGSIFMNIYGIAADSLLMCLCSDKELNQGKASSCPATLQEFENEYM</sequence>
<evidence type="ECO:0000313" key="8">
    <source>
        <dbReference type="EMBL" id="EGR30917.1"/>
    </source>
</evidence>
<dbReference type="OMA" id="IEQRSCT"/>
<dbReference type="GeneID" id="14907039"/>
<evidence type="ECO:0000256" key="1">
    <source>
        <dbReference type="ARBA" id="ARBA00004141"/>
    </source>
</evidence>
<comment type="function">
    <text evidence="7">Choline transporter.</text>
</comment>
<organism evidence="8 9">
    <name type="scientific">Ichthyophthirius multifiliis</name>
    <name type="common">White spot disease agent</name>
    <name type="synonym">Ich</name>
    <dbReference type="NCBI Taxonomy" id="5932"/>
    <lineage>
        <taxon>Eukaryota</taxon>
        <taxon>Sar</taxon>
        <taxon>Alveolata</taxon>
        <taxon>Ciliophora</taxon>
        <taxon>Intramacronucleata</taxon>
        <taxon>Oligohymenophorea</taxon>
        <taxon>Hymenostomatida</taxon>
        <taxon>Ophryoglenina</taxon>
        <taxon>Ichthyophthirius</taxon>
    </lineage>
</organism>
<dbReference type="Proteomes" id="UP000008983">
    <property type="component" value="Unassembled WGS sequence"/>
</dbReference>
<keyword evidence="8" id="KW-0378">Hydrolase</keyword>
<dbReference type="InterPro" id="IPR007603">
    <property type="entry name" value="Choline_transptr-like"/>
</dbReference>
<proteinExistence type="inferred from homology"/>
<keyword evidence="3 7" id="KW-0812">Transmembrane</keyword>
<feature type="transmembrane region" description="Helical" evidence="7">
    <location>
        <begin position="37"/>
        <end position="57"/>
    </location>
</feature>
<evidence type="ECO:0000256" key="7">
    <source>
        <dbReference type="RuleBase" id="RU368066"/>
    </source>
</evidence>
<accession>G0QV43</accession>
<keyword evidence="9" id="KW-1185">Reference proteome</keyword>
<gene>
    <name evidence="8" type="ORF">IMG5_121210</name>
</gene>
<dbReference type="GO" id="GO:0022857">
    <property type="term" value="F:transmembrane transporter activity"/>
    <property type="evidence" value="ECO:0007669"/>
    <property type="project" value="UniProtKB-UniRule"/>
</dbReference>
<evidence type="ECO:0000256" key="6">
    <source>
        <dbReference type="ARBA" id="ARBA00023180"/>
    </source>
</evidence>
<keyword evidence="5 7" id="KW-0472">Membrane</keyword>
<feature type="transmembrane region" description="Helical" evidence="7">
    <location>
        <begin position="392"/>
        <end position="416"/>
    </location>
</feature>
<dbReference type="PANTHER" id="PTHR12385:SF14">
    <property type="entry name" value="CHOLINE TRANSPORTER-LIKE 2"/>
    <property type="match status" value="1"/>
</dbReference>
<dbReference type="GO" id="GO:0005886">
    <property type="term" value="C:plasma membrane"/>
    <property type="evidence" value="ECO:0007669"/>
    <property type="project" value="UniProtKB-SubCell"/>
</dbReference>
<evidence type="ECO:0000256" key="2">
    <source>
        <dbReference type="ARBA" id="ARBA00007168"/>
    </source>
</evidence>
<dbReference type="OrthoDB" id="420519at2759"/>
<keyword evidence="6" id="KW-0325">Glycoprotein</keyword>
<dbReference type="PANTHER" id="PTHR12385">
    <property type="entry name" value="CHOLINE TRANSPORTER-LIKE (SLC FAMILY 44)"/>
    <property type="match status" value="1"/>
</dbReference>
<dbReference type="STRING" id="857967.G0QV43"/>
<reference evidence="8 9" key="1">
    <citation type="submission" date="2011-07" db="EMBL/GenBank/DDBJ databases">
        <authorList>
            <person name="Coyne R."/>
            <person name="Brami D."/>
            <person name="Johnson J."/>
            <person name="Hostetler J."/>
            <person name="Hannick L."/>
            <person name="Clark T."/>
            <person name="Cassidy-Hanley D."/>
            <person name="Inman J."/>
        </authorList>
    </citation>
    <scope>NUCLEOTIDE SEQUENCE [LARGE SCALE GENOMIC DNA]</scope>
    <source>
        <strain evidence="8 9">G5</strain>
    </source>
</reference>
<dbReference type="EMBL" id="GL983931">
    <property type="protein sequence ID" value="EGR30917.1"/>
    <property type="molecule type" value="Genomic_DNA"/>
</dbReference>
<dbReference type="GO" id="GO:0016787">
    <property type="term" value="F:hydrolase activity"/>
    <property type="evidence" value="ECO:0007669"/>
    <property type="project" value="UniProtKB-KW"/>
</dbReference>
<dbReference type="eggNOG" id="KOG1362">
    <property type="taxonomic scope" value="Eukaryota"/>
</dbReference>
<evidence type="ECO:0000256" key="4">
    <source>
        <dbReference type="ARBA" id="ARBA00022989"/>
    </source>
</evidence>
<feature type="transmembrane region" description="Helical" evidence="7">
    <location>
        <begin position="203"/>
        <end position="225"/>
    </location>
</feature>
<evidence type="ECO:0000256" key="3">
    <source>
        <dbReference type="ARBA" id="ARBA00022692"/>
    </source>
</evidence>
<comment type="subcellular location">
    <subcellularLocation>
        <location evidence="7">Cell membrane</location>
        <topology evidence="7">Multi-pass membrane protein</topology>
    </subcellularLocation>
    <subcellularLocation>
        <location evidence="1">Membrane</location>
        <topology evidence="1">Multi-pass membrane protein</topology>
    </subcellularLocation>
</comment>
<feature type="transmembrane region" description="Helical" evidence="7">
    <location>
        <begin position="532"/>
        <end position="552"/>
    </location>
</feature>
<feature type="transmembrane region" description="Helical" evidence="7">
    <location>
        <begin position="341"/>
        <end position="372"/>
    </location>
</feature>